<proteinExistence type="predicted"/>
<dbReference type="AlphaFoldDB" id="A0A9Q0GAK9"/>
<evidence type="ECO:0000313" key="2">
    <source>
        <dbReference type="Proteomes" id="UP001141552"/>
    </source>
</evidence>
<dbReference type="PANTHER" id="PTHR34223:SF83">
    <property type="entry name" value="F-BOX DOMAIN-CONTAINING PROTEIN"/>
    <property type="match status" value="1"/>
</dbReference>
<accession>A0A9Q0GAK9</accession>
<gene>
    <name evidence="1" type="ORF">Tsubulata_037674</name>
</gene>
<comment type="caution">
    <text evidence="1">The sequence shown here is derived from an EMBL/GenBank/DDBJ whole genome shotgun (WGS) entry which is preliminary data.</text>
</comment>
<evidence type="ECO:0008006" key="3">
    <source>
        <dbReference type="Google" id="ProtNLM"/>
    </source>
</evidence>
<dbReference type="InterPro" id="IPR036047">
    <property type="entry name" value="F-box-like_dom_sf"/>
</dbReference>
<reference evidence="1" key="1">
    <citation type="submission" date="2022-02" db="EMBL/GenBank/DDBJ databases">
        <authorList>
            <person name="Henning P.M."/>
            <person name="McCubbin A.G."/>
            <person name="Shore J.S."/>
        </authorList>
    </citation>
    <scope>NUCLEOTIDE SEQUENCE</scope>
    <source>
        <strain evidence="1">F60SS</strain>
        <tissue evidence="1">Leaves</tissue>
    </source>
</reference>
<dbReference type="SUPFAM" id="SSF81383">
    <property type="entry name" value="F-box domain"/>
    <property type="match status" value="1"/>
</dbReference>
<dbReference type="EMBL" id="JAKUCV010001752">
    <property type="protein sequence ID" value="KAJ4845184.1"/>
    <property type="molecule type" value="Genomic_DNA"/>
</dbReference>
<dbReference type="OrthoDB" id="811707at2759"/>
<dbReference type="SUPFAM" id="SSF52058">
    <property type="entry name" value="L domain-like"/>
    <property type="match status" value="1"/>
</dbReference>
<dbReference type="PANTHER" id="PTHR34223">
    <property type="entry name" value="OS11G0201299 PROTEIN"/>
    <property type="match status" value="1"/>
</dbReference>
<name>A0A9Q0GAK9_9ROSI</name>
<protein>
    <recommendedName>
        <fullName evidence="3">F-box domain-containing protein</fullName>
    </recommendedName>
</protein>
<reference evidence="1" key="2">
    <citation type="journal article" date="2023" name="Plants (Basel)">
        <title>Annotation of the Turnera subulata (Passifloraceae) Draft Genome Reveals the S-Locus Evolved after the Divergence of Turneroideae from Passifloroideae in a Stepwise Manner.</title>
        <authorList>
            <person name="Henning P.M."/>
            <person name="Roalson E.H."/>
            <person name="Mir W."/>
            <person name="McCubbin A.G."/>
            <person name="Shore J.S."/>
        </authorList>
    </citation>
    <scope>NUCLEOTIDE SEQUENCE</scope>
    <source>
        <strain evidence="1">F60SS</strain>
    </source>
</reference>
<keyword evidence="2" id="KW-1185">Reference proteome</keyword>
<dbReference type="Gene3D" id="1.20.1280.50">
    <property type="match status" value="1"/>
</dbReference>
<organism evidence="1 2">
    <name type="scientific">Turnera subulata</name>
    <dbReference type="NCBI Taxonomy" id="218843"/>
    <lineage>
        <taxon>Eukaryota</taxon>
        <taxon>Viridiplantae</taxon>
        <taxon>Streptophyta</taxon>
        <taxon>Embryophyta</taxon>
        <taxon>Tracheophyta</taxon>
        <taxon>Spermatophyta</taxon>
        <taxon>Magnoliopsida</taxon>
        <taxon>eudicotyledons</taxon>
        <taxon>Gunneridae</taxon>
        <taxon>Pentapetalae</taxon>
        <taxon>rosids</taxon>
        <taxon>fabids</taxon>
        <taxon>Malpighiales</taxon>
        <taxon>Passifloraceae</taxon>
        <taxon>Turnera</taxon>
    </lineage>
</organism>
<dbReference type="Proteomes" id="UP001141552">
    <property type="component" value="Unassembled WGS sequence"/>
</dbReference>
<evidence type="ECO:0000313" key="1">
    <source>
        <dbReference type="EMBL" id="KAJ4845184.1"/>
    </source>
</evidence>
<dbReference type="InterPro" id="IPR053197">
    <property type="entry name" value="F-box_SCFL_complex_component"/>
</dbReference>
<sequence length="399" mass="46084">MEGGGGGGGVDRLSELPEEIFLHILSKLKNDSESVYRVCSLSKQWLKLPDLFSRDFTFGNFWDRRRDSRLLDDMRNVAKVGKLQFTHSPDESYFQETFFELARDRHVHSLIINSYYGRSYLRPDGRGSLRELPSLKTLHLSRYYLNLYCGPSSSYRYTRFLLYRRYSPFPLKAIRTLVLVDCVIFLDACDFSTCWPNLNELRLVGCQFLPKQEPANIVLGSQLAKLTMESNKFPQKISRRTQVSGPGVKFFRLVQECRLFQHLSLPEVHFPSLEEAEVDVSYYITDYPKVEVTLNEISVRGTVRYQESCRNKVCLSLFHLLRCLGNAEFVSLSSATTQVLSLVPAGMVEHQPPLFNRLKSLKLEENLMGTSQPEIPAEVMKYLLHGLLAQWLPWNFNYC</sequence>